<accession>A0A0A2V6G0</accession>
<dbReference type="HOGENOM" id="CLU_1289293_0_0_1"/>
<protein>
    <submittedName>
        <fullName evidence="2">Uncharacterized protein</fullName>
    </submittedName>
</protein>
<feature type="region of interest" description="Disordered" evidence="1">
    <location>
        <begin position="35"/>
        <end position="214"/>
    </location>
</feature>
<feature type="compositionally biased region" description="Basic residues" evidence="1">
    <location>
        <begin position="88"/>
        <end position="106"/>
    </location>
</feature>
<dbReference type="RefSeq" id="XP_015703163.1">
    <property type="nucleotide sequence ID" value="XM_015847254.1"/>
</dbReference>
<proteinExistence type="predicted"/>
<dbReference type="EMBL" id="KN293998">
    <property type="protein sequence ID" value="KGQ01655.1"/>
    <property type="molecule type" value="Genomic_DNA"/>
</dbReference>
<dbReference type="STRING" id="502779.A0A0A2V6G0"/>
<keyword evidence="3" id="KW-1185">Reference proteome</keyword>
<dbReference type="KEGG" id="pbl:PAAG_11646"/>
<feature type="compositionally biased region" description="Low complexity" evidence="1">
    <location>
        <begin position="47"/>
        <end position="57"/>
    </location>
</feature>
<evidence type="ECO:0000256" key="1">
    <source>
        <dbReference type="SAM" id="MobiDB-lite"/>
    </source>
</evidence>
<dbReference type="Proteomes" id="UP000002059">
    <property type="component" value="Partially assembled WGS sequence"/>
</dbReference>
<gene>
    <name evidence="2" type="ORF">PAAG_11646</name>
</gene>
<feature type="compositionally biased region" description="Basic residues" evidence="1">
    <location>
        <begin position="124"/>
        <end position="136"/>
    </location>
</feature>
<organism evidence="2 3">
    <name type="scientific">Paracoccidioides lutzii (strain ATCC MYA-826 / Pb01)</name>
    <name type="common">Paracoccidioides brasiliensis</name>
    <dbReference type="NCBI Taxonomy" id="502779"/>
    <lineage>
        <taxon>Eukaryota</taxon>
        <taxon>Fungi</taxon>
        <taxon>Dikarya</taxon>
        <taxon>Ascomycota</taxon>
        <taxon>Pezizomycotina</taxon>
        <taxon>Eurotiomycetes</taxon>
        <taxon>Eurotiomycetidae</taxon>
        <taxon>Onygenales</taxon>
        <taxon>Ajellomycetaceae</taxon>
        <taxon>Paracoccidioides</taxon>
    </lineage>
</organism>
<dbReference type="AlphaFoldDB" id="A0A0A2V6G0"/>
<sequence length="214" mass="23115">MLNRSLRHSTQPGRGFICLSCLVVGVGRFHHIAPSSRRSLTTVPAESESSTPSISQSGDITTSLLTKSFHAPQPSFDTPPTIPGAGKLPKKSQPSKKSQPPKKPQRPKSGGDMCDKPHQAAPTPHKKARLKKKAAPHKVQSPPNRGVVPAHQHRAHPGHGHAPARPGRSAFPHLFPKFQPKNSKPRKFKGDVLPTKKLHSGVLESTNAPLVRKS</sequence>
<dbReference type="GeneID" id="9098197"/>
<reference evidence="2 3" key="1">
    <citation type="journal article" date="2011" name="PLoS Genet.">
        <title>Comparative genomic analysis of human fungal pathogens causing paracoccidioidomycosis.</title>
        <authorList>
            <person name="Desjardins C.A."/>
            <person name="Champion M.D."/>
            <person name="Holder J.W."/>
            <person name="Muszewska A."/>
            <person name="Goldberg J."/>
            <person name="Bailao A.M."/>
            <person name="Brigido M.M."/>
            <person name="Ferreira M.E."/>
            <person name="Garcia A.M."/>
            <person name="Grynberg M."/>
            <person name="Gujja S."/>
            <person name="Heiman D.I."/>
            <person name="Henn M.R."/>
            <person name="Kodira C.D."/>
            <person name="Leon-Narvaez H."/>
            <person name="Longo L.V."/>
            <person name="Ma L.J."/>
            <person name="Malavazi I."/>
            <person name="Matsuo A.L."/>
            <person name="Morais F.V."/>
            <person name="Pereira M."/>
            <person name="Rodriguez-Brito S."/>
            <person name="Sakthikumar S."/>
            <person name="Salem-Izacc S.M."/>
            <person name="Sykes S.M."/>
            <person name="Teixeira M.M."/>
            <person name="Vallejo M.C."/>
            <person name="Walter M.E."/>
            <person name="Yandava C."/>
            <person name="Young S."/>
            <person name="Zeng Q."/>
            <person name="Zucker J."/>
            <person name="Felipe M.S."/>
            <person name="Goldman G.H."/>
            <person name="Haas B.J."/>
            <person name="McEwen J.G."/>
            <person name="Nino-Vega G."/>
            <person name="Puccia R."/>
            <person name="San-Blas G."/>
            <person name="Soares C.M."/>
            <person name="Birren B.W."/>
            <person name="Cuomo C.A."/>
        </authorList>
    </citation>
    <scope>NUCLEOTIDE SEQUENCE [LARGE SCALE GENOMIC DNA]</scope>
    <source>
        <strain evidence="3">ATCC MYA-826 / Pb01</strain>
    </source>
</reference>
<evidence type="ECO:0000313" key="2">
    <source>
        <dbReference type="EMBL" id="KGQ01655.1"/>
    </source>
</evidence>
<evidence type="ECO:0000313" key="3">
    <source>
        <dbReference type="Proteomes" id="UP000002059"/>
    </source>
</evidence>
<name>A0A0A2V6G0_PARBA</name>
<dbReference type="VEuPathDB" id="FungiDB:PAAG_11646"/>